<dbReference type="SUPFAM" id="SSF55874">
    <property type="entry name" value="ATPase domain of HSP90 chaperone/DNA topoisomerase II/histidine kinase"/>
    <property type="match status" value="1"/>
</dbReference>
<feature type="chain" id="PRO_5024317192" evidence="5">
    <location>
        <begin position="22"/>
        <end position="687"/>
    </location>
</feature>
<keyword evidence="1" id="KW-0808">Transferase</keyword>
<feature type="signal peptide" evidence="5">
    <location>
        <begin position="1"/>
        <end position="21"/>
    </location>
</feature>
<proteinExistence type="predicted"/>
<accession>A0A5R8KAU9</accession>
<dbReference type="Proteomes" id="UP000306196">
    <property type="component" value="Unassembled WGS sequence"/>
</dbReference>
<keyword evidence="2 7" id="KW-0418">Kinase</keyword>
<keyword evidence="4" id="KW-0812">Transmembrane</keyword>
<dbReference type="SMART" id="SM00387">
    <property type="entry name" value="HATPase_c"/>
    <property type="match status" value="1"/>
</dbReference>
<comment type="caution">
    <text evidence="7">The sequence shown here is derived from an EMBL/GenBank/DDBJ whole genome shotgun (WGS) entry which is preliminary data.</text>
</comment>
<dbReference type="Pfam" id="PF07730">
    <property type="entry name" value="HisKA_3"/>
    <property type="match status" value="1"/>
</dbReference>
<name>A0A5R8KAU9_9BACT</name>
<dbReference type="GO" id="GO:0016020">
    <property type="term" value="C:membrane"/>
    <property type="evidence" value="ECO:0007669"/>
    <property type="project" value="InterPro"/>
</dbReference>
<reference evidence="7 8" key="1">
    <citation type="submission" date="2019-05" db="EMBL/GenBank/DDBJ databases">
        <title>Verrucobacter flavum gen. nov., sp. nov. a new member of the family Verrucomicrobiaceae.</title>
        <authorList>
            <person name="Szuroczki S."/>
            <person name="Abbaszade G."/>
            <person name="Szabo A."/>
            <person name="Felfoldi T."/>
            <person name="Schumann P."/>
            <person name="Boka K."/>
            <person name="Keki Z."/>
            <person name="Toumi M."/>
            <person name="Toth E."/>
        </authorList>
    </citation>
    <scope>NUCLEOTIDE SEQUENCE [LARGE SCALE GENOMIC DNA]</scope>
    <source>
        <strain evidence="7 8">MG-N-17</strain>
    </source>
</reference>
<evidence type="ECO:0000256" key="3">
    <source>
        <dbReference type="ARBA" id="ARBA00023012"/>
    </source>
</evidence>
<dbReference type="InterPro" id="IPR011712">
    <property type="entry name" value="Sig_transdc_His_kin_sub3_dim/P"/>
</dbReference>
<sequence>MQSTHLVLFLVLLAAIQPAGAAEVVRSAAVLRAMAPDEAKKGLPVEMEAVVTFVDRSWGNLFVHDGTAGVYVMAGEQVKQASWIAVGQKVGVRGVTGDGFLPVIVAAELVELGEGVLPAPMVPKSLEAIQTPALDSQWVEVEGVVKRLADEYAGLTLYLQSGPLELPAVLPRTETLAAVGTLPLHLLERRVRVRAVAATQFNEQGQMSGRHLYLPGMSFLTLLDPAQESPPAPLRRVDELLRVGSPLDERVRLRGVVTHAVPEQMLFLRGDGGSMRIDSALTPDLKPGTMIEAEGYATFMPLRPGLNAAELQILEEGPPPVPLRLALTSERRSAEQYELVTLDADLVEALPTPRETILLCRAGAVVFEASLPPGETAPLALEPGMRLGLTGICELEMNNPFGIAQWTKEFTLKLRSARDVVILQRPPYWNAARLLMLLSAVGGAALLVAAWAWMLRRQVARQAAVIERQTTTKATLEERQRIARDLHDTLEQELSGLAILLDTTSQQFETGEGTPDKTLGLARQLLRRSREESRSTIRDLRSMAIEQLGLLGAMETMLRPLAESAGLTFVFSAEGKERRLRGDVESAFLRVAHEAVANAAKHSRGSRVEVRTSFSADAVKLDVSDDGTGFCPETAADDATGHFGLSGMRERAVRIGADLRLDAQNGSGTWVSLVWSHSRLAVEDTND</sequence>
<keyword evidence="5" id="KW-0732">Signal</keyword>
<evidence type="ECO:0000256" key="5">
    <source>
        <dbReference type="SAM" id="SignalP"/>
    </source>
</evidence>
<dbReference type="Pfam" id="PF02518">
    <property type="entry name" value="HATPase_c"/>
    <property type="match status" value="1"/>
</dbReference>
<keyword evidence="3" id="KW-0902">Two-component regulatory system</keyword>
<dbReference type="PANTHER" id="PTHR24421">
    <property type="entry name" value="NITRATE/NITRITE SENSOR PROTEIN NARX-RELATED"/>
    <property type="match status" value="1"/>
</dbReference>
<gene>
    <name evidence="7" type="ORF">FEM03_19445</name>
</gene>
<dbReference type="InterPro" id="IPR003594">
    <property type="entry name" value="HATPase_dom"/>
</dbReference>
<evidence type="ECO:0000256" key="1">
    <source>
        <dbReference type="ARBA" id="ARBA00022679"/>
    </source>
</evidence>
<dbReference type="GO" id="GO:0046983">
    <property type="term" value="F:protein dimerization activity"/>
    <property type="evidence" value="ECO:0007669"/>
    <property type="project" value="InterPro"/>
</dbReference>
<evidence type="ECO:0000256" key="2">
    <source>
        <dbReference type="ARBA" id="ARBA00022777"/>
    </source>
</evidence>
<keyword evidence="4" id="KW-1133">Transmembrane helix</keyword>
<evidence type="ECO:0000313" key="7">
    <source>
        <dbReference type="EMBL" id="TLD69045.1"/>
    </source>
</evidence>
<dbReference type="PANTHER" id="PTHR24421:SF62">
    <property type="entry name" value="SENSORY TRANSDUCTION HISTIDINE KINASE"/>
    <property type="match status" value="1"/>
</dbReference>
<keyword evidence="8" id="KW-1185">Reference proteome</keyword>
<dbReference type="Gene3D" id="1.20.5.1930">
    <property type="match status" value="1"/>
</dbReference>
<evidence type="ECO:0000259" key="6">
    <source>
        <dbReference type="SMART" id="SM00387"/>
    </source>
</evidence>
<dbReference type="EMBL" id="VAUV01000016">
    <property type="protein sequence ID" value="TLD69045.1"/>
    <property type="molecule type" value="Genomic_DNA"/>
</dbReference>
<dbReference type="InterPro" id="IPR050482">
    <property type="entry name" value="Sensor_HK_TwoCompSys"/>
</dbReference>
<keyword evidence="4" id="KW-0472">Membrane</keyword>
<protein>
    <submittedName>
        <fullName evidence="7">Sensor histidine kinase</fullName>
    </submittedName>
</protein>
<evidence type="ECO:0000313" key="8">
    <source>
        <dbReference type="Proteomes" id="UP000306196"/>
    </source>
</evidence>
<dbReference type="RefSeq" id="WP_138087969.1">
    <property type="nucleotide sequence ID" value="NZ_VAUV01000016.1"/>
</dbReference>
<organism evidence="7 8">
    <name type="scientific">Phragmitibacter flavus</name>
    <dbReference type="NCBI Taxonomy" id="2576071"/>
    <lineage>
        <taxon>Bacteria</taxon>
        <taxon>Pseudomonadati</taxon>
        <taxon>Verrucomicrobiota</taxon>
        <taxon>Verrucomicrobiia</taxon>
        <taxon>Verrucomicrobiales</taxon>
        <taxon>Verrucomicrobiaceae</taxon>
        <taxon>Phragmitibacter</taxon>
    </lineage>
</organism>
<evidence type="ECO:0000256" key="4">
    <source>
        <dbReference type="SAM" id="Phobius"/>
    </source>
</evidence>
<dbReference type="Gene3D" id="3.30.565.10">
    <property type="entry name" value="Histidine kinase-like ATPase, C-terminal domain"/>
    <property type="match status" value="1"/>
</dbReference>
<dbReference type="InterPro" id="IPR036890">
    <property type="entry name" value="HATPase_C_sf"/>
</dbReference>
<dbReference type="CDD" id="cd16917">
    <property type="entry name" value="HATPase_UhpB-NarQ-NarX-like"/>
    <property type="match status" value="1"/>
</dbReference>
<dbReference type="AlphaFoldDB" id="A0A5R8KAU9"/>
<feature type="transmembrane region" description="Helical" evidence="4">
    <location>
        <begin position="434"/>
        <end position="454"/>
    </location>
</feature>
<dbReference type="GO" id="GO:0000155">
    <property type="term" value="F:phosphorelay sensor kinase activity"/>
    <property type="evidence" value="ECO:0007669"/>
    <property type="project" value="InterPro"/>
</dbReference>
<dbReference type="OrthoDB" id="174958at2"/>
<feature type="domain" description="Histidine kinase/HSP90-like ATPase" evidence="6">
    <location>
        <begin position="583"/>
        <end position="679"/>
    </location>
</feature>